<gene>
    <name evidence="13" type="ORF">BN938_1560</name>
</gene>
<dbReference type="Gene3D" id="3.40.1280.10">
    <property type="match status" value="1"/>
</dbReference>
<dbReference type="PIRSF" id="PIRSF015601">
    <property type="entry name" value="MTase_slr0722"/>
    <property type="match status" value="1"/>
</dbReference>
<dbReference type="PANTHER" id="PTHR30027:SF3">
    <property type="entry name" value="16S RRNA (URACIL(1498)-N(3))-METHYLTRANSFERASE"/>
    <property type="match status" value="1"/>
</dbReference>
<dbReference type="InterPro" id="IPR046887">
    <property type="entry name" value="RsmE_PUA-like"/>
</dbReference>
<evidence type="ECO:0000256" key="8">
    <source>
        <dbReference type="ARBA" id="ARBA00025699"/>
    </source>
</evidence>
<evidence type="ECO:0000259" key="11">
    <source>
        <dbReference type="Pfam" id="PF04452"/>
    </source>
</evidence>
<dbReference type="AlphaFoldDB" id="A0A060R8B4"/>
<proteinExistence type="inferred from homology"/>
<dbReference type="EMBL" id="HG934468">
    <property type="protein sequence ID" value="CDN31647.1"/>
    <property type="molecule type" value="Genomic_DNA"/>
</dbReference>
<comment type="catalytic activity">
    <reaction evidence="9 10">
        <text>uridine(1498) in 16S rRNA + S-adenosyl-L-methionine = N(3)-methyluridine(1498) in 16S rRNA + S-adenosyl-L-homocysteine + H(+)</text>
        <dbReference type="Rhea" id="RHEA:42920"/>
        <dbReference type="Rhea" id="RHEA-COMP:10283"/>
        <dbReference type="Rhea" id="RHEA-COMP:10284"/>
        <dbReference type="ChEBI" id="CHEBI:15378"/>
        <dbReference type="ChEBI" id="CHEBI:57856"/>
        <dbReference type="ChEBI" id="CHEBI:59789"/>
        <dbReference type="ChEBI" id="CHEBI:65315"/>
        <dbReference type="ChEBI" id="CHEBI:74502"/>
        <dbReference type="EC" id="2.1.1.193"/>
    </reaction>
</comment>
<dbReference type="KEGG" id="rbc:BN938_1560"/>
<name>A0A060R8B4_9BACT</name>
<evidence type="ECO:0000256" key="9">
    <source>
        <dbReference type="ARBA" id="ARBA00047944"/>
    </source>
</evidence>
<reference evidence="13 14" key="1">
    <citation type="journal article" date="2015" name="Genome Announc.">
        <title>Complete Genome Sequence of the Novel Leech Symbiont Mucinivorans hirudinis M3T.</title>
        <authorList>
            <person name="Nelson M.C."/>
            <person name="Bomar L."/>
            <person name="Graf J."/>
        </authorList>
    </citation>
    <scope>NUCLEOTIDE SEQUENCE [LARGE SCALE GENOMIC DNA]</scope>
    <source>
        <strain evidence="14">M3</strain>
    </source>
</reference>
<dbReference type="Pfam" id="PF04452">
    <property type="entry name" value="Methyltrans_RNA"/>
    <property type="match status" value="1"/>
</dbReference>
<evidence type="ECO:0000256" key="6">
    <source>
        <dbReference type="ARBA" id="ARBA00022679"/>
    </source>
</evidence>
<dbReference type="InterPro" id="IPR046886">
    <property type="entry name" value="RsmE_MTase_dom"/>
</dbReference>
<dbReference type="HOGENOM" id="CLU_067442_4_1_10"/>
<organism evidence="13 14">
    <name type="scientific">Mucinivorans hirudinis</name>
    <dbReference type="NCBI Taxonomy" id="1433126"/>
    <lineage>
        <taxon>Bacteria</taxon>
        <taxon>Pseudomonadati</taxon>
        <taxon>Bacteroidota</taxon>
        <taxon>Bacteroidia</taxon>
        <taxon>Bacteroidales</taxon>
        <taxon>Rikenellaceae</taxon>
        <taxon>Mucinivorans</taxon>
    </lineage>
</organism>
<keyword evidence="14" id="KW-1185">Reference proteome</keyword>
<dbReference type="eggNOG" id="COG1385">
    <property type="taxonomic scope" value="Bacteria"/>
</dbReference>
<sequence>MTIFYTPDIEGEKYILSAEESRHAVQVLRLCAGDRVQLIDGRGSLYEAIVEEPSQRGCVVRVVSVEREYGKRLGYLHIAIAPTKNIDRFEWFLEKATEIGIERITPLLTDHSERKIIKDDRCEKVILAAAKQSLKAYLPDCDSLEKFDDFIKRDFGGAHRYIAHCNNDFPRREFKDCDRRECIVMIGAEGDFSPKEIDRAYQAGFTGISLGTARLRTETAGVVAAVVAGV</sequence>
<keyword evidence="4 10" id="KW-0698">rRNA processing</keyword>
<feature type="domain" description="Ribosomal RNA small subunit methyltransferase E methyltransferase" evidence="11">
    <location>
        <begin position="76"/>
        <end position="226"/>
    </location>
</feature>
<dbReference type="EC" id="2.1.1.193" evidence="10"/>
<evidence type="ECO:0000256" key="5">
    <source>
        <dbReference type="ARBA" id="ARBA00022603"/>
    </source>
</evidence>
<dbReference type="GO" id="GO:0070042">
    <property type="term" value="F:rRNA (uridine-N3-)-methyltransferase activity"/>
    <property type="evidence" value="ECO:0007669"/>
    <property type="project" value="TreeGrafter"/>
</dbReference>
<accession>A0A060R8B4</accession>
<dbReference type="SUPFAM" id="SSF75217">
    <property type="entry name" value="alpha/beta knot"/>
    <property type="match status" value="1"/>
</dbReference>
<comment type="similarity">
    <text evidence="2 10">Belongs to the RNA methyltransferase RsmE family.</text>
</comment>
<dbReference type="Gene3D" id="2.40.240.20">
    <property type="entry name" value="Hypothetical PUA domain-like, domain 1"/>
    <property type="match status" value="1"/>
</dbReference>
<dbReference type="SUPFAM" id="SSF88697">
    <property type="entry name" value="PUA domain-like"/>
    <property type="match status" value="1"/>
</dbReference>
<keyword evidence="5 10" id="KW-0489">Methyltransferase</keyword>
<protein>
    <recommendedName>
        <fullName evidence="10">Ribosomal RNA small subunit methyltransferase E</fullName>
        <ecNumber evidence="10">2.1.1.193</ecNumber>
    </recommendedName>
</protein>
<dbReference type="PANTHER" id="PTHR30027">
    <property type="entry name" value="RIBOSOMAL RNA SMALL SUBUNIT METHYLTRANSFERASE E"/>
    <property type="match status" value="1"/>
</dbReference>
<dbReference type="InterPro" id="IPR006700">
    <property type="entry name" value="RsmE"/>
</dbReference>
<dbReference type="NCBIfam" id="TIGR00046">
    <property type="entry name" value="RsmE family RNA methyltransferase"/>
    <property type="match status" value="1"/>
</dbReference>
<dbReference type="InterPro" id="IPR029026">
    <property type="entry name" value="tRNA_m1G_MTases_N"/>
</dbReference>
<keyword evidence="7 10" id="KW-0949">S-adenosyl-L-methionine</keyword>
<comment type="subcellular location">
    <subcellularLocation>
        <location evidence="1 10">Cytoplasm</location>
    </subcellularLocation>
</comment>
<dbReference type="Pfam" id="PF20260">
    <property type="entry name" value="PUA_4"/>
    <property type="match status" value="1"/>
</dbReference>
<dbReference type="CDD" id="cd18084">
    <property type="entry name" value="RsmE-like"/>
    <property type="match status" value="1"/>
</dbReference>
<feature type="domain" description="Ribosomal RNA small subunit methyltransferase E PUA-like" evidence="12">
    <location>
        <begin position="16"/>
        <end position="62"/>
    </location>
</feature>
<dbReference type="InterPro" id="IPR029028">
    <property type="entry name" value="Alpha/beta_knot_MTases"/>
</dbReference>
<evidence type="ECO:0000256" key="2">
    <source>
        <dbReference type="ARBA" id="ARBA00005528"/>
    </source>
</evidence>
<dbReference type="GO" id="GO:0070475">
    <property type="term" value="P:rRNA base methylation"/>
    <property type="evidence" value="ECO:0007669"/>
    <property type="project" value="TreeGrafter"/>
</dbReference>
<evidence type="ECO:0000256" key="3">
    <source>
        <dbReference type="ARBA" id="ARBA00022490"/>
    </source>
</evidence>
<evidence type="ECO:0000256" key="10">
    <source>
        <dbReference type="PIRNR" id="PIRNR015601"/>
    </source>
</evidence>
<evidence type="ECO:0000256" key="1">
    <source>
        <dbReference type="ARBA" id="ARBA00004496"/>
    </source>
</evidence>
<comment type="function">
    <text evidence="8 10">Specifically methylates the N3 position of the uracil ring of uridine 1498 (m3U1498) in 16S rRNA. Acts on the fully assembled 30S ribosomal subunit.</text>
</comment>
<evidence type="ECO:0000313" key="14">
    <source>
        <dbReference type="Proteomes" id="UP000027616"/>
    </source>
</evidence>
<dbReference type="InterPro" id="IPR015947">
    <property type="entry name" value="PUA-like_sf"/>
</dbReference>
<dbReference type="STRING" id="1433126.BN938_1560"/>
<dbReference type="Proteomes" id="UP000027616">
    <property type="component" value="Chromosome I"/>
</dbReference>
<dbReference type="PATRIC" id="fig|1433126.3.peg.1545"/>
<keyword evidence="6 10" id="KW-0808">Transferase</keyword>
<evidence type="ECO:0000259" key="12">
    <source>
        <dbReference type="Pfam" id="PF20260"/>
    </source>
</evidence>
<evidence type="ECO:0000256" key="7">
    <source>
        <dbReference type="ARBA" id="ARBA00022691"/>
    </source>
</evidence>
<evidence type="ECO:0000256" key="4">
    <source>
        <dbReference type="ARBA" id="ARBA00022552"/>
    </source>
</evidence>
<keyword evidence="3 10" id="KW-0963">Cytoplasm</keyword>
<dbReference type="GO" id="GO:0005737">
    <property type="term" value="C:cytoplasm"/>
    <property type="evidence" value="ECO:0007669"/>
    <property type="project" value="UniProtKB-SubCell"/>
</dbReference>
<dbReference type="OrthoDB" id="9815641at2"/>
<evidence type="ECO:0000313" key="13">
    <source>
        <dbReference type="EMBL" id="CDN31647.1"/>
    </source>
</evidence>